<dbReference type="PANTHER" id="PTHR15454:SF35">
    <property type="entry name" value="NISCHARIN"/>
    <property type="match status" value="1"/>
</dbReference>
<sequence length="456" mass="52973">MAFYHLNPSETSITISSFETVDSITYYDIKISCYRNVEWTVKHRFKDFYEIHEKLQKSIAIPKDLLPGKKLVKNLQLFQQRKTELEKYLQAIAQIAQLNFPLEFVEFLDFQKYDVIFLLQRLAKDIFKLGYIQKSWTFTILEMHAISSRVLLPRQSFEVQNSAFDFSNILDFCCHLEKLQIVPERSIFSTKEEMLKNLISPIGTSNILSSTLTFDMSPFTSIQSLELIGIVPQNIVKCNNIRSTVENLKLNNTRVQTVKEILLPDSIHKNFLSENDQVWYRLKNLDLAYNEIWLIDPAIKLAPNIEELHLNDNKLKTISNLRSLCHLNHLNLSGNMIESLLDWHLKLGNISVLNLSCNQIQSLKGVSHLKSLRILDLSRNQIKDINEIENIAKLPVIEYISLNGNIIAQEMDYRIKILSMFVDYNYNIILDNETSSQTEIDKAMVLAALRNRQNIK</sequence>
<dbReference type="SUPFAM" id="SSF52075">
    <property type="entry name" value="Outer arm dynein light chain 1"/>
    <property type="match status" value="1"/>
</dbReference>
<organism evidence="4 5">
    <name type="scientific">Clunio marinus</name>
    <dbReference type="NCBI Taxonomy" id="568069"/>
    <lineage>
        <taxon>Eukaryota</taxon>
        <taxon>Metazoa</taxon>
        <taxon>Ecdysozoa</taxon>
        <taxon>Arthropoda</taxon>
        <taxon>Hexapoda</taxon>
        <taxon>Insecta</taxon>
        <taxon>Pterygota</taxon>
        <taxon>Neoptera</taxon>
        <taxon>Endopterygota</taxon>
        <taxon>Diptera</taxon>
        <taxon>Nematocera</taxon>
        <taxon>Chironomoidea</taxon>
        <taxon>Chironomidae</taxon>
        <taxon>Clunio</taxon>
    </lineage>
</organism>
<protein>
    <submittedName>
        <fullName evidence="4">CLUMA_CG020988, isoform A</fullName>
    </submittedName>
</protein>
<dbReference type="AlphaFoldDB" id="A0A1J1J6W4"/>
<feature type="domain" description="PX" evidence="3">
    <location>
        <begin position="1"/>
        <end position="115"/>
    </location>
</feature>
<evidence type="ECO:0000256" key="1">
    <source>
        <dbReference type="ARBA" id="ARBA00022614"/>
    </source>
</evidence>
<keyword evidence="1" id="KW-0433">Leucine-rich repeat</keyword>
<dbReference type="PROSITE" id="PS50195">
    <property type="entry name" value="PX"/>
    <property type="match status" value="1"/>
</dbReference>
<evidence type="ECO:0000313" key="5">
    <source>
        <dbReference type="Proteomes" id="UP000183832"/>
    </source>
</evidence>
<keyword evidence="5" id="KW-1185">Reference proteome</keyword>
<dbReference type="OrthoDB" id="430293at2759"/>
<dbReference type="GO" id="GO:0005737">
    <property type="term" value="C:cytoplasm"/>
    <property type="evidence" value="ECO:0007669"/>
    <property type="project" value="TreeGrafter"/>
</dbReference>
<dbReference type="Gene3D" id="3.30.1520.10">
    <property type="entry name" value="Phox-like domain"/>
    <property type="match status" value="1"/>
</dbReference>
<dbReference type="STRING" id="568069.A0A1J1J6W4"/>
<dbReference type="Gene3D" id="3.80.10.10">
    <property type="entry name" value="Ribonuclease Inhibitor"/>
    <property type="match status" value="2"/>
</dbReference>
<keyword evidence="2" id="KW-0677">Repeat</keyword>
<dbReference type="Pfam" id="PF00787">
    <property type="entry name" value="PX"/>
    <property type="match status" value="1"/>
</dbReference>
<dbReference type="InterPro" id="IPR032675">
    <property type="entry name" value="LRR_dom_sf"/>
</dbReference>
<evidence type="ECO:0000256" key="2">
    <source>
        <dbReference type="ARBA" id="ARBA00022737"/>
    </source>
</evidence>
<evidence type="ECO:0000259" key="3">
    <source>
        <dbReference type="PROSITE" id="PS50195"/>
    </source>
</evidence>
<dbReference type="SMART" id="SM00312">
    <property type="entry name" value="PX"/>
    <property type="match status" value="1"/>
</dbReference>
<dbReference type="InterPro" id="IPR001611">
    <property type="entry name" value="Leu-rich_rpt"/>
</dbReference>
<dbReference type="SUPFAM" id="SSF64268">
    <property type="entry name" value="PX domain"/>
    <property type="match status" value="1"/>
</dbReference>
<dbReference type="Pfam" id="PF12799">
    <property type="entry name" value="LRR_4"/>
    <property type="match status" value="1"/>
</dbReference>
<dbReference type="PANTHER" id="PTHR15454">
    <property type="entry name" value="NISCHARIN RELATED"/>
    <property type="match status" value="1"/>
</dbReference>
<gene>
    <name evidence="4" type="primary">putative Nischarin</name>
    <name evidence="4" type="ORF">CLUMA_CG020988</name>
</gene>
<dbReference type="GO" id="GO:0035091">
    <property type="term" value="F:phosphatidylinositol binding"/>
    <property type="evidence" value="ECO:0007669"/>
    <property type="project" value="InterPro"/>
</dbReference>
<dbReference type="InterPro" id="IPR025875">
    <property type="entry name" value="Leu-rich_rpt_4"/>
</dbReference>
<evidence type="ECO:0000313" key="4">
    <source>
        <dbReference type="EMBL" id="CRL08128.1"/>
    </source>
</evidence>
<dbReference type="InterPro" id="IPR036871">
    <property type="entry name" value="PX_dom_sf"/>
</dbReference>
<dbReference type="Pfam" id="PF13855">
    <property type="entry name" value="LRR_8"/>
    <property type="match status" value="1"/>
</dbReference>
<dbReference type="InterPro" id="IPR001683">
    <property type="entry name" value="PX_dom"/>
</dbReference>
<accession>A0A1J1J6W4</accession>
<proteinExistence type="predicted"/>
<dbReference type="EMBL" id="CVRI01000074">
    <property type="protein sequence ID" value="CRL08128.1"/>
    <property type="molecule type" value="Genomic_DNA"/>
</dbReference>
<name>A0A1J1J6W4_9DIPT</name>
<dbReference type="SMART" id="SM00365">
    <property type="entry name" value="LRR_SD22"/>
    <property type="match status" value="3"/>
</dbReference>
<reference evidence="4 5" key="1">
    <citation type="submission" date="2015-04" db="EMBL/GenBank/DDBJ databases">
        <authorList>
            <person name="Syromyatnikov M.Y."/>
            <person name="Popov V.N."/>
        </authorList>
    </citation>
    <scope>NUCLEOTIDE SEQUENCE [LARGE SCALE GENOMIC DNA]</scope>
</reference>
<dbReference type="Proteomes" id="UP000183832">
    <property type="component" value="Unassembled WGS sequence"/>
</dbReference>
<dbReference type="PROSITE" id="PS51450">
    <property type="entry name" value="LRR"/>
    <property type="match status" value="4"/>
</dbReference>